<evidence type="ECO:0000313" key="4">
    <source>
        <dbReference type="Proteomes" id="UP001143486"/>
    </source>
</evidence>
<dbReference type="GO" id="GO:0018773">
    <property type="term" value="F:acetylpyruvate hydrolase activity"/>
    <property type="evidence" value="ECO:0007669"/>
    <property type="project" value="TreeGrafter"/>
</dbReference>
<proteinExistence type="predicted"/>
<name>A0A9W6ILI7_9PROT</name>
<dbReference type="Proteomes" id="UP001143486">
    <property type="component" value="Unassembled WGS sequence"/>
</dbReference>
<organism evidence="3 4">
    <name type="scientific">Maricaulis virginensis</name>
    <dbReference type="NCBI Taxonomy" id="144022"/>
    <lineage>
        <taxon>Bacteria</taxon>
        <taxon>Pseudomonadati</taxon>
        <taxon>Pseudomonadota</taxon>
        <taxon>Alphaproteobacteria</taxon>
        <taxon>Maricaulales</taxon>
        <taxon>Maricaulaceae</taxon>
        <taxon>Maricaulis</taxon>
    </lineage>
</organism>
<dbReference type="Gene3D" id="3.90.850.10">
    <property type="entry name" value="Fumarylacetoacetase-like, C-terminal domain"/>
    <property type="match status" value="1"/>
</dbReference>
<comment type="caution">
    <text evidence="3">The sequence shown here is derived from an EMBL/GenBank/DDBJ whole genome shotgun (WGS) entry which is preliminary data.</text>
</comment>
<dbReference type="Pfam" id="PF01557">
    <property type="entry name" value="FAA_hydrolase"/>
    <property type="match status" value="1"/>
</dbReference>
<keyword evidence="1" id="KW-0479">Metal-binding</keyword>
<dbReference type="AlphaFoldDB" id="A0A9W6ILI7"/>
<evidence type="ECO:0000259" key="2">
    <source>
        <dbReference type="Pfam" id="PF01557"/>
    </source>
</evidence>
<evidence type="ECO:0000256" key="1">
    <source>
        <dbReference type="ARBA" id="ARBA00022723"/>
    </source>
</evidence>
<dbReference type="PANTHER" id="PTHR11820:SF90">
    <property type="entry name" value="FLUTATHIONE S-TRANSFERASE"/>
    <property type="match status" value="1"/>
</dbReference>
<dbReference type="EMBL" id="BSFE01000002">
    <property type="protein sequence ID" value="GLK51474.1"/>
    <property type="molecule type" value="Genomic_DNA"/>
</dbReference>
<protein>
    <submittedName>
        <fullName evidence="3">Fumarylacetoacetate hydrolase</fullName>
    </submittedName>
</protein>
<feature type="domain" description="Fumarylacetoacetase-like C-terminal" evidence="2">
    <location>
        <begin position="27"/>
        <end position="208"/>
    </location>
</feature>
<dbReference type="GO" id="GO:0046872">
    <property type="term" value="F:metal ion binding"/>
    <property type="evidence" value="ECO:0007669"/>
    <property type="project" value="UniProtKB-KW"/>
</dbReference>
<accession>A0A9W6ILI7</accession>
<keyword evidence="3" id="KW-0378">Hydrolase</keyword>
<keyword evidence="4" id="KW-1185">Reference proteome</keyword>
<reference evidence="3" key="2">
    <citation type="submission" date="2023-01" db="EMBL/GenBank/DDBJ databases">
        <authorList>
            <person name="Sun Q."/>
            <person name="Evtushenko L."/>
        </authorList>
    </citation>
    <scope>NUCLEOTIDE SEQUENCE</scope>
    <source>
        <strain evidence="3">VKM B-1513</strain>
    </source>
</reference>
<reference evidence="3" key="1">
    <citation type="journal article" date="2014" name="Int. J. Syst. Evol. Microbiol.">
        <title>Complete genome sequence of Corynebacterium casei LMG S-19264T (=DSM 44701T), isolated from a smear-ripened cheese.</title>
        <authorList>
            <consortium name="US DOE Joint Genome Institute (JGI-PGF)"/>
            <person name="Walter F."/>
            <person name="Albersmeier A."/>
            <person name="Kalinowski J."/>
            <person name="Ruckert C."/>
        </authorList>
    </citation>
    <scope>NUCLEOTIDE SEQUENCE</scope>
    <source>
        <strain evidence="3">VKM B-1513</strain>
    </source>
</reference>
<dbReference type="InterPro" id="IPR036663">
    <property type="entry name" value="Fumarylacetoacetase_C_sf"/>
</dbReference>
<dbReference type="SUPFAM" id="SSF56529">
    <property type="entry name" value="FAH"/>
    <property type="match status" value="1"/>
</dbReference>
<dbReference type="PANTHER" id="PTHR11820">
    <property type="entry name" value="ACYLPYRUVASE"/>
    <property type="match status" value="1"/>
</dbReference>
<dbReference type="InterPro" id="IPR011234">
    <property type="entry name" value="Fumarylacetoacetase-like_C"/>
</dbReference>
<evidence type="ECO:0000313" key="3">
    <source>
        <dbReference type="EMBL" id="GLK51474.1"/>
    </source>
</evidence>
<dbReference type="RefSeq" id="WP_271185855.1">
    <property type="nucleotide sequence ID" value="NZ_BSFE01000002.1"/>
</dbReference>
<gene>
    <name evidence="3" type="ORF">GCM10017621_09820</name>
</gene>
<sequence length="215" mass="22391">MTDFVTPPARPRLAIDGDSRSFPVARVFCIGRNYADHAKEMGAKAEAIFFMKPADAVTPDSTIAYPAETADLHHEVELVLALGEGGAIVASGVGVDLTKRDLQARLKEKSAPWEIAKAFRNSAPVGTLRAGPPPASGAIGLSVNGETRQSGDLDQMILAPDALLAELGRFFTLGAGDLVFTGTPAGVGPLKAGDTVKAEIAGLPVLEFSIPEARS</sequence>